<dbReference type="SUPFAM" id="SSF52540">
    <property type="entry name" value="P-loop containing nucleoside triphosphate hydrolases"/>
    <property type="match status" value="1"/>
</dbReference>
<dbReference type="Pfam" id="PF20073">
    <property type="entry name" value="DUF6469"/>
    <property type="match status" value="1"/>
</dbReference>
<dbReference type="GO" id="GO:0005524">
    <property type="term" value="F:ATP binding"/>
    <property type="evidence" value="ECO:0007669"/>
    <property type="project" value="UniProtKB-KW"/>
</dbReference>
<dbReference type="InterPro" id="IPR041679">
    <property type="entry name" value="DNA2/NAM7-like_C"/>
</dbReference>
<accession>A0A811ND00</accession>
<name>A0A811ND00_9POAL</name>
<evidence type="ECO:0000256" key="1">
    <source>
        <dbReference type="ARBA" id="ARBA00022741"/>
    </source>
</evidence>
<dbReference type="FunFam" id="3.40.50.300:FF:006045">
    <property type="entry name" value="p-loop containing nucleoside triphosphate hydrolase superfamily protein"/>
    <property type="match status" value="1"/>
</dbReference>
<evidence type="ECO:0000256" key="5">
    <source>
        <dbReference type="SAM" id="MobiDB-lite"/>
    </source>
</evidence>
<evidence type="ECO:0000256" key="2">
    <source>
        <dbReference type="ARBA" id="ARBA00022801"/>
    </source>
</evidence>
<protein>
    <recommendedName>
        <fullName evidence="11">P-loop containing nucleoside triphosphate hydrolases superfamily protein</fullName>
    </recommendedName>
</protein>
<dbReference type="OrthoDB" id="6513042at2759"/>
<dbReference type="GO" id="GO:0005694">
    <property type="term" value="C:chromosome"/>
    <property type="evidence" value="ECO:0007669"/>
    <property type="project" value="UniProtKB-ARBA"/>
</dbReference>
<evidence type="ECO:0008006" key="11">
    <source>
        <dbReference type="Google" id="ProtNLM"/>
    </source>
</evidence>
<evidence type="ECO:0000313" key="9">
    <source>
        <dbReference type="EMBL" id="CAD6222596.1"/>
    </source>
</evidence>
<keyword evidence="3" id="KW-0347">Helicase</keyword>
<feature type="domain" description="DUF6469" evidence="8">
    <location>
        <begin position="128"/>
        <end position="229"/>
    </location>
</feature>
<feature type="domain" description="DNA2/NAM7 helicase helicase" evidence="6">
    <location>
        <begin position="285"/>
        <end position="454"/>
    </location>
</feature>
<dbReference type="PANTHER" id="PTHR10887:SF534">
    <property type="entry name" value="P-LOOP CONTAINING NUCLEOSIDE TRIPHOSPHATE HYDROLASE SUPERFAMILY PROTEIN"/>
    <property type="match status" value="1"/>
</dbReference>
<evidence type="ECO:0000259" key="7">
    <source>
        <dbReference type="Pfam" id="PF13087"/>
    </source>
</evidence>
<dbReference type="InterPro" id="IPR045055">
    <property type="entry name" value="DNA2/NAM7-like"/>
</dbReference>
<evidence type="ECO:0000256" key="3">
    <source>
        <dbReference type="ARBA" id="ARBA00022806"/>
    </source>
</evidence>
<dbReference type="PANTHER" id="PTHR10887">
    <property type="entry name" value="DNA2/NAM7 HELICASE FAMILY"/>
    <property type="match status" value="1"/>
</dbReference>
<dbReference type="InterPro" id="IPR045529">
    <property type="entry name" value="DUF6469"/>
</dbReference>
<proteinExistence type="predicted"/>
<keyword evidence="2" id="KW-0378">Hydrolase</keyword>
<keyword evidence="1" id="KW-0547">Nucleotide-binding</keyword>
<gene>
    <name evidence="9" type="ORF">NCGR_LOCUS15177</name>
</gene>
<evidence type="ECO:0000259" key="8">
    <source>
        <dbReference type="Pfam" id="PF20073"/>
    </source>
</evidence>
<sequence>MEAEPEHDPLAKMKAVLSYWESVTKDDRTLSKFDVGFLEHKILSWSIQDVFNKDLLKQQVHRIPDTFMSLHAYLDSFKGPLIEEVHYDVFSSLNGYGHANFIEIIRLEKLSDEKSIFCFEVSMPFKDEKSREIYVPKHGDIIVVSSQKPKHVSDLTKNRASYNLGSVLKSGDEEDSDFPPNCCIVRFRSAIHVEVDPETSMPTGPCFAVFLINIKTYDHIWKCLHLGANDHKFAALQGRGANTAIVNLVWQYKKQAAEDGTLSSPQLSQCLTRKSVDDLGLEKFNLNDSQLNAVADCVSSAIENRSPSLKLIWGPPGTGKTKTISTILWAMLMKGLRTLTCAPTNTAVLEIASRIVRLVEQSSDGSVCFLNDIVLFGNKEKMKIRHEDDLSMVFLDSRAERLLPCFMPCTGWMHCLRSLIDHLENPITSYRLHVEKILEDERKKESAKQNTCEDGIRKARDVGDNSARASCVSLSEPSAKDGHKPIQGEAPPRYPLRSNPNSKDHLLAPLSVFHKTIFSHPFAFKPHNSREDEDNKGGCHGSGAMEGTFKILPFEDYFKDYFNKATKKLREYIEIMYNDHPRNPETGHSFQCMLEVLELIEILQKLINYKNNDVWSDEFHDCKIEDDGNPILWSEQLACVRSNTSKKYKFKLARSLCVQELRYLQKNLELPDYYSMRSIRVYLLQRTKCILCTVSSSFRLYNVPLGNSSTDVCSLLKKPETFNLLDMLIVDEAAQLKECETLIPLQLPGIRQAVFIGDEYQLPALVKSKISDSANFGRSVFERLSLLGHEKHLLNVQYRMHPEISKFPVATFYDGKISDGPNVTSKSYDRMFLASKIFGPYSFINVDGGHETTEKHGQSLKNTVEVAAVVRIVQRLFKESVSARSKLSVGVVSPYNAQVRAIHEKVGKSYNTYDGFSVKVKSVDGFQGAEEDIIIISTVRSNGAGSVGFLTNLQRTNVALTRAKHCLWIVGNGTTLSNSKSVWQKIVKDARDRGCYFEASDDKDLSNAVVKAIIELDDAENLVKMDSLHISRPRSQFQKSGPKYLS</sequence>
<dbReference type="InterPro" id="IPR047187">
    <property type="entry name" value="SF1_C_Upf1"/>
</dbReference>
<dbReference type="InterPro" id="IPR041677">
    <property type="entry name" value="DNA2/NAM7_AAA_11"/>
</dbReference>
<organism evidence="9 10">
    <name type="scientific">Miscanthus lutarioriparius</name>
    <dbReference type="NCBI Taxonomy" id="422564"/>
    <lineage>
        <taxon>Eukaryota</taxon>
        <taxon>Viridiplantae</taxon>
        <taxon>Streptophyta</taxon>
        <taxon>Embryophyta</taxon>
        <taxon>Tracheophyta</taxon>
        <taxon>Spermatophyta</taxon>
        <taxon>Magnoliopsida</taxon>
        <taxon>Liliopsida</taxon>
        <taxon>Poales</taxon>
        <taxon>Poaceae</taxon>
        <taxon>PACMAD clade</taxon>
        <taxon>Panicoideae</taxon>
        <taxon>Andropogonodae</taxon>
        <taxon>Andropogoneae</taxon>
        <taxon>Saccharinae</taxon>
        <taxon>Miscanthus</taxon>
    </lineage>
</organism>
<feature type="region of interest" description="Disordered" evidence="5">
    <location>
        <begin position="473"/>
        <end position="500"/>
    </location>
</feature>
<dbReference type="AlphaFoldDB" id="A0A811ND00"/>
<feature type="domain" description="DNA2/NAM7 helicase-like C-terminal" evidence="7">
    <location>
        <begin position="777"/>
        <end position="972"/>
    </location>
</feature>
<evidence type="ECO:0000313" key="10">
    <source>
        <dbReference type="Proteomes" id="UP000604825"/>
    </source>
</evidence>
<evidence type="ECO:0000256" key="4">
    <source>
        <dbReference type="ARBA" id="ARBA00022840"/>
    </source>
</evidence>
<dbReference type="EMBL" id="CAJGYO010000004">
    <property type="protein sequence ID" value="CAD6222596.1"/>
    <property type="molecule type" value="Genomic_DNA"/>
</dbReference>
<dbReference type="GO" id="GO:0004386">
    <property type="term" value="F:helicase activity"/>
    <property type="evidence" value="ECO:0007669"/>
    <property type="project" value="UniProtKB-KW"/>
</dbReference>
<keyword evidence="10" id="KW-1185">Reference proteome</keyword>
<dbReference type="Gene3D" id="3.40.50.300">
    <property type="entry name" value="P-loop containing nucleotide triphosphate hydrolases"/>
    <property type="match status" value="3"/>
</dbReference>
<comment type="caution">
    <text evidence="9">The sequence shown here is derived from an EMBL/GenBank/DDBJ whole genome shotgun (WGS) entry which is preliminary data.</text>
</comment>
<reference evidence="9" key="1">
    <citation type="submission" date="2020-10" db="EMBL/GenBank/DDBJ databases">
        <authorList>
            <person name="Han B."/>
            <person name="Lu T."/>
            <person name="Zhao Q."/>
            <person name="Huang X."/>
            <person name="Zhao Y."/>
        </authorList>
    </citation>
    <scope>NUCLEOTIDE SEQUENCE</scope>
</reference>
<feature type="domain" description="DNA2/NAM7 helicase helicase" evidence="6">
    <location>
        <begin position="645"/>
        <end position="769"/>
    </location>
</feature>
<dbReference type="Pfam" id="PF13086">
    <property type="entry name" value="AAA_11"/>
    <property type="match status" value="2"/>
</dbReference>
<dbReference type="FunFam" id="3.40.50.300:FF:005859">
    <property type="entry name" value="p-loop containing nucleoside triphosphate hydrolase superfamily protein"/>
    <property type="match status" value="1"/>
</dbReference>
<dbReference type="Pfam" id="PF13087">
    <property type="entry name" value="AAA_12"/>
    <property type="match status" value="1"/>
</dbReference>
<dbReference type="Proteomes" id="UP000604825">
    <property type="component" value="Unassembled WGS sequence"/>
</dbReference>
<dbReference type="FunFam" id="3.40.50.300:FF:000326">
    <property type="entry name" value="P-loop containing nucleoside triphosphate hydrolase"/>
    <property type="match status" value="1"/>
</dbReference>
<evidence type="ECO:0000259" key="6">
    <source>
        <dbReference type="Pfam" id="PF13086"/>
    </source>
</evidence>
<dbReference type="InterPro" id="IPR027417">
    <property type="entry name" value="P-loop_NTPase"/>
</dbReference>
<keyword evidence="4" id="KW-0067">ATP-binding</keyword>
<dbReference type="GO" id="GO:0016787">
    <property type="term" value="F:hydrolase activity"/>
    <property type="evidence" value="ECO:0007669"/>
    <property type="project" value="UniProtKB-KW"/>
</dbReference>
<dbReference type="CDD" id="cd18808">
    <property type="entry name" value="SF1_C_Upf1"/>
    <property type="match status" value="1"/>
</dbReference>